<dbReference type="AlphaFoldDB" id="A0A5J9VDP8"/>
<keyword evidence="2 4" id="KW-0863">Zinc-finger</keyword>
<feature type="compositionally biased region" description="Polar residues" evidence="5">
    <location>
        <begin position="264"/>
        <end position="276"/>
    </location>
</feature>
<feature type="region of interest" description="Disordered" evidence="5">
    <location>
        <begin position="248"/>
        <end position="282"/>
    </location>
</feature>
<keyword evidence="8" id="KW-1185">Reference proteome</keyword>
<protein>
    <recommendedName>
        <fullName evidence="6">SWIM-type domain-containing protein</fullName>
    </recommendedName>
</protein>
<dbReference type="Gramene" id="TVU33534">
    <property type="protein sequence ID" value="TVU33534"/>
    <property type="gene ID" value="EJB05_25357"/>
</dbReference>
<gene>
    <name evidence="7" type="ORF">EJB05_25357</name>
</gene>
<feature type="compositionally biased region" description="Polar residues" evidence="5">
    <location>
        <begin position="981"/>
        <end position="997"/>
    </location>
</feature>
<organism evidence="7 8">
    <name type="scientific">Eragrostis curvula</name>
    <name type="common">weeping love grass</name>
    <dbReference type="NCBI Taxonomy" id="38414"/>
    <lineage>
        <taxon>Eukaryota</taxon>
        <taxon>Viridiplantae</taxon>
        <taxon>Streptophyta</taxon>
        <taxon>Embryophyta</taxon>
        <taxon>Tracheophyta</taxon>
        <taxon>Spermatophyta</taxon>
        <taxon>Magnoliopsida</taxon>
        <taxon>Liliopsida</taxon>
        <taxon>Poales</taxon>
        <taxon>Poaceae</taxon>
        <taxon>PACMAD clade</taxon>
        <taxon>Chloridoideae</taxon>
        <taxon>Eragrostideae</taxon>
        <taxon>Eragrostidinae</taxon>
        <taxon>Eragrostis</taxon>
    </lineage>
</organism>
<dbReference type="EMBL" id="RWGY01000011">
    <property type="protein sequence ID" value="TVU33534.1"/>
    <property type="molecule type" value="Genomic_DNA"/>
</dbReference>
<evidence type="ECO:0000256" key="5">
    <source>
        <dbReference type="SAM" id="MobiDB-lite"/>
    </source>
</evidence>
<feature type="region of interest" description="Disordered" evidence="5">
    <location>
        <begin position="964"/>
        <end position="1056"/>
    </location>
</feature>
<dbReference type="SMART" id="SM00575">
    <property type="entry name" value="ZnF_PMZ"/>
    <property type="match status" value="1"/>
</dbReference>
<dbReference type="InterPro" id="IPR004330">
    <property type="entry name" value="FAR1_DNA_bnd_dom"/>
</dbReference>
<reference evidence="7 8" key="1">
    <citation type="journal article" date="2019" name="Sci. Rep.">
        <title>A high-quality genome of Eragrostis curvula grass provides insights into Poaceae evolution and supports new strategies to enhance forage quality.</title>
        <authorList>
            <person name="Carballo J."/>
            <person name="Santos B.A.C.M."/>
            <person name="Zappacosta D."/>
            <person name="Garbus I."/>
            <person name="Selva J.P."/>
            <person name="Gallo C.A."/>
            <person name="Diaz A."/>
            <person name="Albertini E."/>
            <person name="Caccamo M."/>
            <person name="Echenique V."/>
        </authorList>
    </citation>
    <scope>NUCLEOTIDE SEQUENCE [LARGE SCALE GENOMIC DNA]</scope>
    <source>
        <strain evidence="8">cv. Victoria</strain>
        <tissue evidence="7">Leaf</tissue>
    </source>
</reference>
<evidence type="ECO:0000256" key="1">
    <source>
        <dbReference type="ARBA" id="ARBA00022723"/>
    </source>
</evidence>
<evidence type="ECO:0000313" key="8">
    <source>
        <dbReference type="Proteomes" id="UP000324897"/>
    </source>
</evidence>
<comment type="caution">
    <text evidence="7">The sequence shown here is derived from an EMBL/GenBank/DDBJ whole genome shotgun (WGS) entry which is preliminary data.</text>
</comment>
<evidence type="ECO:0000259" key="6">
    <source>
        <dbReference type="PROSITE" id="PS50966"/>
    </source>
</evidence>
<keyword evidence="1" id="KW-0479">Metal-binding</keyword>
<evidence type="ECO:0000256" key="3">
    <source>
        <dbReference type="ARBA" id="ARBA00022833"/>
    </source>
</evidence>
<dbReference type="PROSITE" id="PS50966">
    <property type="entry name" value="ZF_SWIM"/>
    <property type="match status" value="1"/>
</dbReference>
<proteinExistence type="predicted"/>
<dbReference type="InterPro" id="IPR006564">
    <property type="entry name" value="Znf_PMZ"/>
</dbReference>
<feature type="compositionally biased region" description="Low complexity" evidence="5">
    <location>
        <begin position="252"/>
        <end position="263"/>
    </location>
</feature>
<dbReference type="Proteomes" id="UP000324897">
    <property type="component" value="Chromosome 1"/>
</dbReference>
<feature type="domain" description="SWIM-type" evidence="6">
    <location>
        <begin position="845"/>
        <end position="883"/>
    </location>
</feature>
<keyword evidence="3" id="KW-0862">Zinc</keyword>
<dbReference type="GO" id="GO:0008270">
    <property type="term" value="F:zinc ion binding"/>
    <property type="evidence" value="ECO:0007669"/>
    <property type="project" value="UniProtKB-KW"/>
</dbReference>
<dbReference type="PANTHER" id="PTHR47718">
    <property type="entry name" value="OS01G0519700 PROTEIN"/>
    <property type="match status" value="1"/>
</dbReference>
<feature type="compositionally biased region" description="Basic residues" evidence="5">
    <location>
        <begin position="1005"/>
        <end position="1018"/>
    </location>
</feature>
<feature type="compositionally biased region" description="Basic and acidic residues" evidence="5">
    <location>
        <begin position="1019"/>
        <end position="1033"/>
    </location>
</feature>
<evidence type="ECO:0000313" key="7">
    <source>
        <dbReference type="EMBL" id="TVU33534.1"/>
    </source>
</evidence>
<dbReference type="InterPro" id="IPR018289">
    <property type="entry name" value="MULE_transposase_dom"/>
</dbReference>
<name>A0A5J9VDP8_9POAL</name>
<evidence type="ECO:0000256" key="2">
    <source>
        <dbReference type="ARBA" id="ARBA00022771"/>
    </source>
</evidence>
<sequence>MADKGIGCSRRQKSFEKQSTEKRCLELFDALNEAFSTQDMDSAIQETSDAMMTQISGSQMAHASGKATGRLNQSEQGGRCLDYLESLYNNPQMHGGYTGLLMEQIRNSQEESNDLQAPQVSGCVQVYEQFGGLEHGNPGQPKQCGAYKGTFTELLLADNPIDDHFGLGTGIAEDTEMLFDNYNLFNTSTEYGPTHYETISNEHEASSIEGSSKQHEQNTKLADCESWGVGIFHAMNLQEIQGIAHQKDSAQSCSGSKSSTDTSMQPNSAHSSNQDEQNGEEINGSQELTEEEIDEFIRSEQAATKEGNNADVNSRYVPQIGMKFESREDAHHFFCFYALLSGFEAVITHVYNSTSKKRNYECYKVAIRCHKHGKEDTGNKKKGQKEQEALAENNILKGPKRKTSVQIKTDCPVHMIVLKDHTDIWEISKLELDHNHELTPENSGQMFSGRKYMTDQEKGLIRTLNACNVETRKMIAILSYLRGGVSALPYKKKDVSNYRTKINREVTGSDMTQVLQYFRNRKAEDPTFFYKFDVDEDLKVKNIFWSDATSVRYHAEYGDCVSFDTTYATNRYNLPFAPFVGVTGHGHTCLFGCAFLADETTETFKWVFETFLEAMGGKHPKNIITDQDKAMKSAIEQVYPGARHRNCFFHIKTKCYNKNGKCFASHQGLHDEFEDVVNNSLTIEEFELLWTQMIAQHSLENNKYFNKMWQNRKRFIPVYYKEDFFPFLQSTGRSEGTNSRFKDNVGPTYSVMSFLKEYESIVDTINISEAIEDTESKQKRPKELIFGYAIEQQAMEMYNRKIFRKFQIQLQATASLSYKEIDKGKAYDVYRKTNQVQKEHRPRKYRVLTNLTPGQEEFTCICGKFLKDGILCSHILKIIVEEEMSSIPDEYILNRWRKKERKIKVAMTVDNSKTNALLRYNALSHKAMKLSSKGAKNDDVMEYLNDEMDRIDKELDFLLLSDHDDTSSSENESEGAGSCINVESTGTGNMASSSSNLKDPDRVIKQKGRPKKPKRFKKRIEILKQKKIEEDRRKMRKTKKAETSSELFFSKAKKKS</sequence>
<dbReference type="Pfam" id="PF03101">
    <property type="entry name" value="FAR1"/>
    <property type="match status" value="1"/>
</dbReference>
<dbReference type="Pfam" id="PF10551">
    <property type="entry name" value="MULE"/>
    <property type="match status" value="1"/>
</dbReference>
<accession>A0A5J9VDP8</accession>
<dbReference type="OrthoDB" id="657855at2759"/>
<dbReference type="InterPro" id="IPR007527">
    <property type="entry name" value="Znf_SWIM"/>
</dbReference>
<evidence type="ECO:0000256" key="4">
    <source>
        <dbReference type="PROSITE-ProRule" id="PRU00325"/>
    </source>
</evidence>
<dbReference type="PANTHER" id="PTHR47718:SF5">
    <property type="entry name" value="PROTEIN FAR1-RELATED SEQUENCE 8-LIKE"/>
    <property type="match status" value="1"/>
</dbReference>